<dbReference type="SUPFAM" id="SSF52540">
    <property type="entry name" value="P-loop containing nucleoside triphosphate hydrolases"/>
    <property type="match status" value="1"/>
</dbReference>
<dbReference type="PIRSF" id="PIRSF002849">
    <property type="entry name" value="AAA_ATPase_chaperone_MoxR_prd"/>
    <property type="match status" value="1"/>
</dbReference>
<protein>
    <submittedName>
        <fullName evidence="5">MoxR family ATPase</fullName>
    </submittedName>
</protein>
<dbReference type="PANTHER" id="PTHR42759:SF5">
    <property type="entry name" value="METHANOL DEHYDROGENASE REGULATOR"/>
    <property type="match status" value="1"/>
</dbReference>
<organism evidence="5 6">
    <name type="scientific">Candidatus Caccovicinus merdipullorum</name>
    <dbReference type="NCBI Taxonomy" id="2840724"/>
    <lineage>
        <taxon>Bacteria</taxon>
        <taxon>Bacillati</taxon>
        <taxon>Bacillota</taxon>
        <taxon>Clostridia</taxon>
        <taxon>Eubacteriales</taxon>
        <taxon>Candidatus Caccovicinus</taxon>
    </lineage>
</organism>
<dbReference type="InterPro" id="IPR050764">
    <property type="entry name" value="CbbQ/NirQ/NorQ/GpvN"/>
</dbReference>
<evidence type="ECO:0000313" key="5">
    <source>
        <dbReference type="EMBL" id="HIT42024.1"/>
    </source>
</evidence>
<dbReference type="SMART" id="SM00382">
    <property type="entry name" value="AAA"/>
    <property type="match status" value="1"/>
</dbReference>
<evidence type="ECO:0000256" key="3">
    <source>
        <dbReference type="ARBA" id="ARBA00061607"/>
    </source>
</evidence>
<sequence length="323" mass="36117">MERLESRAEEKIMEIRQAASSVIVGKEKTMNLLFSAILAGGHVLLEDLPGTGKTLLAKTLAKTMDLEFGRIQFTPDLMPSDVTGIHYYNQKAGEFVFRKGPVFSNILLADEINRATPRTQSSLLEAMEERQVTIDGETMELPEPFFVIATENPVESAGTFPLPEAQLDRFLMKLESGLPEKEEERIILERFAGERPDPLENLAPVCGREELFSLQAAARQVYVHPQLMDYMVELVRATRETGKLEITAGVSPRGSLALLRSSRAYALVHGRDYVTPEDVQELAAPVLAHRLVMPRTYGGSRSPQEVIRQVLGQVSVPTEEWRR</sequence>
<keyword evidence="1" id="KW-0547">Nucleotide-binding</keyword>
<feature type="domain" description="AAA+ ATPase" evidence="4">
    <location>
        <begin position="39"/>
        <end position="180"/>
    </location>
</feature>
<comment type="similarity">
    <text evidence="3">Belongs to the MoxR family.</text>
</comment>
<dbReference type="EMBL" id="DVKS01000139">
    <property type="protein sequence ID" value="HIT42024.1"/>
    <property type="molecule type" value="Genomic_DNA"/>
</dbReference>
<dbReference type="InterPro" id="IPR011703">
    <property type="entry name" value="ATPase_AAA-3"/>
</dbReference>
<dbReference type="GO" id="GO:0005524">
    <property type="term" value="F:ATP binding"/>
    <property type="evidence" value="ECO:0007669"/>
    <property type="project" value="UniProtKB-KW"/>
</dbReference>
<reference evidence="5" key="2">
    <citation type="journal article" date="2021" name="PeerJ">
        <title>Extensive microbial diversity within the chicken gut microbiome revealed by metagenomics and culture.</title>
        <authorList>
            <person name="Gilroy R."/>
            <person name="Ravi A."/>
            <person name="Getino M."/>
            <person name="Pursley I."/>
            <person name="Horton D.L."/>
            <person name="Alikhan N.F."/>
            <person name="Baker D."/>
            <person name="Gharbi K."/>
            <person name="Hall N."/>
            <person name="Watson M."/>
            <person name="Adriaenssens E.M."/>
            <person name="Foster-Nyarko E."/>
            <person name="Jarju S."/>
            <person name="Secka A."/>
            <person name="Antonio M."/>
            <person name="Oren A."/>
            <person name="Chaudhuri R.R."/>
            <person name="La Ragione R."/>
            <person name="Hildebrand F."/>
            <person name="Pallen M.J."/>
        </authorList>
    </citation>
    <scope>NUCLEOTIDE SEQUENCE</scope>
    <source>
        <strain evidence="5">CHK123-3438</strain>
    </source>
</reference>
<dbReference type="InterPro" id="IPR003593">
    <property type="entry name" value="AAA+_ATPase"/>
</dbReference>
<dbReference type="Pfam" id="PF07726">
    <property type="entry name" value="AAA_3"/>
    <property type="match status" value="1"/>
</dbReference>
<comment type="caution">
    <text evidence="5">The sequence shown here is derived from an EMBL/GenBank/DDBJ whole genome shotgun (WGS) entry which is preliminary data.</text>
</comment>
<dbReference type="GO" id="GO:0016887">
    <property type="term" value="F:ATP hydrolysis activity"/>
    <property type="evidence" value="ECO:0007669"/>
    <property type="project" value="InterPro"/>
</dbReference>
<dbReference type="InterPro" id="IPR027417">
    <property type="entry name" value="P-loop_NTPase"/>
</dbReference>
<evidence type="ECO:0000259" key="4">
    <source>
        <dbReference type="SMART" id="SM00382"/>
    </source>
</evidence>
<name>A0A9D1KFL5_9FIRM</name>
<dbReference type="FunFam" id="3.40.50.300:FF:000640">
    <property type="entry name" value="MoxR family ATPase"/>
    <property type="match status" value="1"/>
</dbReference>
<proteinExistence type="inferred from homology"/>
<evidence type="ECO:0000256" key="2">
    <source>
        <dbReference type="ARBA" id="ARBA00022840"/>
    </source>
</evidence>
<dbReference type="Pfam" id="PF17863">
    <property type="entry name" value="AAA_lid_2"/>
    <property type="match status" value="1"/>
</dbReference>
<reference evidence="5" key="1">
    <citation type="submission" date="2020-10" db="EMBL/GenBank/DDBJ databases">
        <authorList>
            <person name="Gilroy R."/>
        </authorList>
    </citation>
    <scope>NUCLEOTIDE SEQUENCE</scope>
    <source>
        <strain evidence="5">CHK123-3438</strain>
    </source>
</reference>
<dbReference type="Gene3D" id="1.10.8.80">
    <property type="entry name" value="Magnesium chelatase subunit I, C-Terminal domain"/>
    <property type="match status" value="1"/>
</dbReference>
<dbReference type="PANTHER" id="PTHR42759">
    <property type="entry name" value="MOXR FAMILY PROTEIN"/>
    <property type="match status" value="1"/>
</dbReference>
<dbReference type="AlphaFoldDB" id="A0A9D1KFL5"/>
<dbReference type="Gene3D" id="3.40.50.300">
    <property type="entry name" value="P-loop containing nucleotide triphosphate hydrolases"/>
    <property type="match status" value="1"/>
</dbReference>
<evidence type="ECO:0000256" key="1">
    <source>
        <dbReference type="ARBA" id="ARBA00022741"/>
    </source>
</evidence>
<dbReference type="InterPro" id="IPR041628">
    <property type="entry name" value="ChlI/MoxR_AAA_lid"/>
</dbReference>
<accession>A0A9D1KFL5</accession>
<keyword evidence="2" id="KW-0067">ATP-binding</keyword>
<gene>
    <name evidence="5" type="ORF">IAB60_08020</name>
</gene>
<evidence type="ECO:0000313" key="6">
    <source>
        <dbReference type="Proteomes" id="UP000886860"/>
    </source>
</evidence>
<dbReference type="Proteomes" id="UP000886860">
    <property type="component" value="Unassembled WGS sequence"/>
</dbReference>